<organism evidence="2 3">
    <name type="scientific">Micropruina glycogenica</name>
    <dbReference type="NCBI Taxonomy" id="75385"/>
    <lineage>
        <taxon>Bacteria</taxon>
        <taxon>Bacillati</taxon>
        <taxon>Actinomycetota</taxon>
        <taxon>Actinomycetes</taxon>
        <taxon>Propionibacteriales</taxon>
        <taxon>Nocardioidaceae</taxon>
        <taxon>Micropruina</taxon>
    </lineage>
</organism>
<proteinExistence type="predicted"/>
<reference evidence="2 3" key="1">
    <citation type="submission" date="2018-02" db="EMBL/GenBank/DDBJ databases">
        <authorList>
            <person name="Cohen D.B."/>
            <person name="Kent A.D."/>
        </authorList>
    </citation>
    <scope>NUCLEOTIDE SEQUENCE [LARGE SCALE GENOMIC DNA]</scope>
    <source>
        <strain evidence="2">1</strain>
    </source>
</reference>
<dbReference type="EMBL" id="LT985188">
    <property type="protein sequence ID" value="SPD87726.1"/>
    <property type="molecule type" value="Genomic_DNA"/>
</dbReference>
<dbReference type="KEGG" id="mgg:MPLG2_2696"/>
<name>A0A2N9JIY0_9ACTN</name>
<feature type="region of interest" description="Disordered" evidence="1">
    <location>
        <begin position="1"/>
        <end position="20"/>
    </location>
</feature>
<feature type="region of interest" description="Disordered" evidence="1">
    <location>
        <begin position="32"/>
        <end position="55"/>
    </location>
</feature>
<feature type="compositionally biased region" description="Basic and acidic residues" evidence="1">
    <location>
        <begin position="46"/>
        <end position="55"/>
    </location>
</feature>
<evidence type="ECO:0000313" key="2">
    <source>
        <dbReference type="EMBL" id="SPD87726.1"/>
    </source>
</evidence>
<protein>
    <submittedName>
        <fullName evidence="2">Uncharacterized protein</fullName>
    </submittedName>
</protein>
<evidence type="ECO:0000313" key="3">
    <source>
        <dbReference type="Proteomes" id="UP000238164"/>
    </source>
</evidence>
<sequence>MASRVLDRGGASQTAPSRRVSLTVLANDGVDRETAPMDLPAGLLRRRPDGWARKS</sequence>
<dbReference type="Proteomes" id="UP000238164">
    <property type="component" value="Chromosome 1"/>
</dbReference>
<evidence type="ECO:0000256" key="1">
    <source>
        <dbReference type="SAM" id="MobiDB-lite"/>
    </source>
</evidence>
<keyword evidence="3" id="KW-1185">Reference proteome</keyword>
<dbReference type="AlphaFoldDB" id="A0A2N9JIY0"/>
<gene>
    <name evidence="2" type="ORF">MPLG2_2696</name>
</gene>
<accession>A0A2N9JIY0</accession>